<dbReference type="NCBIfam" id="TIGR00231">
    <property type="entry name" value="small_GTP"/>
    <property type="match status" value="1"/>
</dbReference>
<evidence type="ECO:0000256" key="3">
    <source>
        <dbReference type="SAM" id="MobiDB-lite"/>
    </source>
</evidence>
<dbReference type="Proteomes" id="UP000051952">
    <property type="component" value="Unassembled WGS sequence"/>
</dbReference>
<keyword evidence="1" id="KW-0547">Nucleotide-binding</keyword>
<evidence type="ECO:0000313" key="4">
    <source>
        <dbReference type="EMBL" id="CUG06166.1"/>
    </source>
</evidence>
<sequence length="345" mass="36798">MPTLATPSATDLSPSTSPSSSSSNRYCCVMLGSGGVGKSALSIQYVQGVFVDVYDPTIMDSLLRMDTIEGRNITMTVVDTAGQDDYIDQTTPYIRMADVCVFVYSVTDATSIVHVSTMFDHALKARQGKGPMPFLVVGNKSDLQEHRQITVDQGRRLAVTLAGRMRLSGEEVLAVTQSPLFMETSAKHRDDAVLLFRSAVMTINKVRSTKSMSGLVRPPAVAVPTSLPGTTDDDEDSDSALEGSTTLANGLGVGAAERRTKGDDDPFAAVASGSTSNRPTVRSSAGVLSDDSDNDQPVLVLPQHASNEDSLSSSLRPASKPNSRLKQKPKKKKKKSSKSFGCIML</sequence>
<protein>
    <submittedName>
        <fullName evidence="4">Ras-related GTP-binding protein, putative</fullName>
    </submittedName>
</protein>
<dbReference type="SMART" id="SM00174">
    <property type="entry name" value="RHO"/>
    <property type="match status" value="1"/>
</dbReference>
<dbReference type="VEuPathDB" id="TriTrypDB:BSAL_71825"/>
<feature type="compositionally biased region" description="Polar residues" evidence="3">
    <location>
        <begin position="304"/>
        <end position="322"/>
    </location>
</feature>
<evidence type="ECO:0000313" key="5">
    <source>
        <dbReference type="Proteomes" id="UP000051952"/>
    </source>
</evidence>
<dbReference type="EMBL" id="CYKH01000567">
    <property type="protein sequence ID" value="CUG06166.1"/>
    <property type="molecule type" value="Genomic_DNA"/>
</dbReference>
<dbReference type="InterPro" id="IPR020849">
    <property type="entry name" value="Small_GTPase_Ras-type"/>
</dbReference>
<name>A0A0S4IWG2_BODSA</name>
<feature type="region of interest" description="Disordered" evidence="3">
    <location>
        <begin position="1"/>
        <end position="23"/>
    </location>
</feature>
<dbReference type="PRINTS" id="PR00449">
    <property type="entry name" value="RASTRNSFRMNG"/>
</dbReference>
<feature type="region of interest" description="Disordered" evidence="3">
    <location>
        <begin position="211"/>
        <end position="345"/>
    </location>
</feature>
<proteinExistence type="predicted"/>
<dbReference type="SMART" id="SM00173">
    <property type="entry name" value="RAS"/>
    <property type="match status" value="1"/>
</dbReference>
<dbReference type="GO" id="GO:0007165">
    <property type="term" value="P:signal transduction"/>
    <property type="evidence" value="ECO:0007669"/>
    <property type="project" value="InterPro"/>
</dbReference>
<dbReference type="InterPro" id="IPR027417">
    <property type="entry name" value="P-loop_NTPase"/>
</dbReference>
<dbReference type="InterPro" id="IPR005225">
    <property type="entry name" value="Small_GTP-bd"/>
</dbReference>
<dbReference type="PANTHER" id="PTHR24070">
    <property type="entry name" value="RAS, DI-RAS, AND RHEB FAMILY MEMBERS OF SMALL GTPASE SUPERFAMILY"/>
    <property type="match status" value="1"/>
</dbReference>
<dbReference type="PROSITE" id="PS51421">
    <property type="entry name" value="RAS"/>
    <property type="match status" value="1"/>
</dbReference>
<accession>A0A0S4IWG2</accession>
<keyword evidence="5" id="KW-1185">Reference proteome</keyword>
<dbReference type="Pfam" id="PF00071">
    <property type="entry name" value="Ras"/>
    <property type="match status" value="1"/>
</dbReference>
<gene>
    <name evidence="4" type="ORF">BSAL_71825</name>
</gene>
<dbReference type="Gene3D" id="3.40.50.300">
    <property type="entry name" value="P-loop containing nucleotide triphosphate hydrolases"/>
    <property type="match status" value="1"/>
</dbReference>
<dbReference type="GO" id="GO:0005525">
    <property type="term" value="F:GTP binding"/>
    <property type="evidence" value="ECO:0007669"/>
    <property type="project" value="UniProtKB-KW"/>
</dbReference>
<evidence type="ECO:0000256" key="1">
    <source>
        <dbReference type="ARBA" id="ARBA00022741"/>
    </source>
</evidence>
<dbReference type="SMART" id="SM00175">
    <property type="entry name" value="RAB"/>
    <property type="match status" value="1"/>
</dbReference>
<dbReference type="AlphaFoldDB" id="A0A0S4IWG2"/>
<dbReference type="PROSITE" id="PS51419">
    <property type="entry name" value="RAB"/>
    <property type="match status" value="1"/>
</dbReference>
<evidence type="ECO:0000256" key="2">
    <source>
        <dbReference type="ARBA" id="ARBA00023134"/>
    </source>
</evidence>
<dbReference type="OrthoDB" id="5976022at2759"/>
<keyword evidence="2" id="KW-0342">GTP-binding</keyword>
<dbReference type="GO" id="GO:0016020">
    <property type="term" value="C:membrane"/>
    <property type="evidence" value="ECO:0007669"/>
    <property type="project" value="InterPro"/>
</dbReference>
<reference evidence="5" key="1">
    <citation type="submission" date="2015-09" db="EMBL/GenBank/DDBJ databases">
        <authorList>
            <consortium name="Pathogen Informatics"/>
        </authorList>
    </citation>
    <scope>NUCLEOTIDE SEQUENCE [LARGE SCALE GENOMIC DNA]</scope>
    <source>
        <strain evidence="5">Lake Konstanz</strain>
    </source>
</reference>
<dbReference type="InterPro" id="IPR001806">
    <property type="entry name" value="Small_GTPase"/>
</dbReference>
<organism evidence="4 5">
    <name type="scientific">Bodo saltans</name>
    <name type="common">Flagellated protozoan</name>
    <dbReference type="NCBI Taxonomy" id="75058"/>
    <lineage>
        <taxon>Eukaryota</taxon>
        <taxon>Discoba</taxon>
        <taxon>Euglenozoa</taxon>
        <taxon>Kinetoplastea</taxon>
        <taxon>Metakinetoplastina</taxon>
        <taxon>Eubodonida</taxon>
        <taxon>Bodonidae</taxon>
        <taxon>Bodo</taxon>
    </lineage>
</organism>
<dbReference type="SUPFAM" id="SSF52540">
    <property type="entry name" value="P-loop containing nucleoside triphosphate hydrolases"/>
    <property type="match status" value="1"/>
</dbReference>
<feature type="compositionally biased region" description="Polar residues" evidence="3">
    <location>
        <begin position="272"/>
        <end position="283"/>
    </location>
</feature>
<dbReference type="GO" id="GO:0003924">
    <property type="term" value="F:GTPase activity"/>
    <property type="evidence" value="ECO:0007669"/>
    <property type="project" value="InterPro"/>
</dbReference>
<feature type="compositionally biased region" description="Basic residues" evidence="3">
    <location>
        <begin position="323"/>
        <end position="337"/>
    </location>
</feature>